<dbReference type="OrthoDB" id="9814490at2"/>
<comment type="caution">
    <text evidence="4">The sequence shown here is derived from an EMBL/GenBank/DDBJ whole genome shotgun (WGS) entry which is preliminary data.</text>
</comment>
<keyword evidence="1 4" id="KW-0808">Transferase</keyword>
<dbReference type="InterPro" id="IPR018357">
    <property type="entry name" value="Hexapep_transf_CS"/>
</dbReference>
<dbReference type="PROSITE" id="PS00101">
    <property type="entry name" value="HEXAPEP_TRANSFERASES"/>
    <property type="match status" value="1"/>
</dbReference>
<dbReference type="RefSeq" id="WP_146921388.1">
    <property type="nucleotide sequence ID" value="NZ_VORW01000034.1"/>
</dbReference>
<dbReference type="SUPFAM" id="SSF51161">
    <property type="entry name" value="Trimeric LpxA-like enzymes"/>
    <property type="match status" value="1"/>
</dbReference>
<dbReference type="PANTHER" id="PTHR23416">
    <property type="entry name" value="SIALIC ACID SYNTHASE-RELATED"/>
    <property type="match status" value="1"/>
</dbReference>
<dbReference type="PANTHER" id="PTHR23416:SF78">
    <property type="entry name" value="LIPOPOLYSACCHARIDE BIOSYNTHESIS O-ACETYL TRANSFERASE WBBJ-RELATED"/>
    <property type="match status" value="1"/>
</dbReference>
<sequence length="187" mass="21216">MFIIKMLDKFSYSLVTVKRYFFKYYLRLKYKDKIQLENSSFGNNFSLDIKAENFLLIIGDSMFKNYGAINIRENGKLIIGSGVTFNSYCTISCLKQITIGNNTIFGSNVNIYDHNHEFRNSNILIKNQGYNYSPVFIGENCWIGTNVTILKGVSIGSNSVIGTGVVVFENVPENTLLINKQNQSNII</sequence>
<name>A0A5C7AAE4_9BACT</name>
<gene>
    <name evidence="4" type="ORF">ESV85_21700</name>
</gene>
<dbReference type="CDD" id="cd04647">
    <property type="entry name" value="LbH_MAT_like"/>
    <property type="match status" value="1"/>
</dbReference>
<protein>
    <submittedName>
        <fullName evidence="4">Acyltransferase</fullName>
    </submittedName>
</protein>
<accession>A0A5C7AAE4</accession>
<dbReference type="EMBL" id="VORW01000034">
    <property type="protein sequence ID" value="TXE02129.1"/>
    <property type="molecule type" value="Genomic_DNA"/>
</dbReference>
<organism evidence="4 5">
    <name type="scientific">Algoriphagus aquimarinus</name>
    <dbReference type="NCBI Taxonomy" id="237018"/>
    <lineage>
        <taxon>Bacteria</taxon>
        <taxon>Pseudomonadati</taxon>
        <taxon>Bacteroidota</taxon>
        <taxon>Cytophagia</taxon>
        <taxon>Cytophagales</taxon>
        <taxon>Cyclobacteriaceae</taxon>
        <taxon>Algoriphagus</taxon>
    </lineage>
</organism>
<evidence type="ECO:0000313" key="5">
    <source>
        <dbReference type="Proteomes" id="UP000321935"/>
    </source>
</evidence>
<keyword evidence="3 4" id="KW-0012">Acyltransferase</keyword>
<dbReference type="Gene3D" id="2.160.10.10">
    <property type="entry name" value="Hexapeptide repeat proteins"/>
    <property type="match status" value="1"/>
</dbReference>
<dbReference type="Proteomes" id="UP000321935">
    <property type="component" value="Unassembled WGS sequence"/>
</dbReference>
<evidence type="ECO:0000313" key="4">
    <source>
        <dbReference type="EMBL" id="TXE02129.1"/>
    </source>
</evidence>
<dbReference type="InterPro" id="IPR051159">
    <property type="entry name" value="Hexapeptide_acetyltransf"/>
</dbReference>
<dbReference type="Pfam" id="PF00132">
    <property type="entry name" value="Hexapep"/>
    <property type="match status" value="1"/>
</dbReference>
<dbReference type="InterPro" id="IPR001451">
    <property type="entry name" value="Hexapep"/>
</dbReference>
<keyword evidence="2" id="KW-0677">Repeat</keyword>
<dbReference type="AlphaFoldDB" id="A0A5C7AAE4"/>
<reference evidence="4 5" key="1">
    <citation type="submission" date="2019-08" db="EMBL/GenBank/DDBJ databases">
        <title>Genomes sequence of Algoriphagus aquimarinus ACAM450.</title>
        <authorList>
            <person name="Bowman J.P."/>
        </authorList>
    </citation>
    <scope>NUCLEOTIDE SEQUENCE [LARGE SCALE GENOMIC DNA]</scope>
    <source>
        <strain evidence="4 5">ACAM 450</strain>
    </source>
</reference>
<dbReference type="InterPro" id="IPR011004">
    <property type="entry name" value="Trimer_LpxA-like_sf"/>
</dbReference>
<dbReference type="GO" id="GO:0016746">
    <property type="term" value="F:acyltransferase activity"/>
    <property type="evidence" value="ECO:0007669"/>
    <property type="project" value="UniProtKB-KW"/>
</dbReference>
<evidence type="ECO:0000256" key="2">
    <source>
        <dbReference type="ARBA" id="ARBA00022737"/>
    </source>
</evidence>
<evidence type="ECO:0000256" key="1">
    <source>
        <dbReference type="ARBA" id="ARBA00022679"/>
    </source>
</evidence>
<evidence type="ECO:0000256" key="3">
    <source>
        <dbReference type="ARBA" id="ARBA00023315"/>
    </source>
</evidence>
<proteinExistence type="predicted"/>